<dbReference type="KEGG" id="qsa:O6P43_000017"/>
<organism evidence="2 3">
    <name type="scientific">Quillaja saponaria</name>
    <name type="common">Soap bark tree</name>
    <dbReference type="NCBI Taxonomy" id="32244"/>
    <lineage>
        <taxon>Eukaryota</taxon>
        <taxon>Viridiplantae</taxon>
        <taxon>Streptophyta</taxon>
        <taxon>Embryophyta</taxon>
        <taxon>Tracheophyta</taxon>
        <taxon>Spermatophyta</taxon>
        <taxon>Magnoliopsida</taxon>
        <taxon>eudicotyledons</taxon>
        <taxon>Gunneridae</taxon>
        <taxon>Pentapetalae</taxon>
        <taxon>rosids</taxon>
        <taxon>fabids</taxon>
        <taxon>Fabales</taxon>
        <taxon>Quillajaceae</taxon>
        <taxon>Quillaja</taxon>
    </lineage>
</organism>
<gene>
    <name evidence="2" type="ORF">O6P43_000017</name>
</gene>
<dbReference type="PANTHER" id="PTHR37182">
    <property type="entry name" value="F24J8.11 PROTEIN"/>
    <property type="match status" value="1"/>
</dbReference>
<keyword evidence="3" id="KW-1185">Reference proteome</keyword>
<reference evidence="2 3" key="1">
    <citation type="journal article" date="2023" name="Science">
        <title>Elucidation of the pathway for biosynthesis of saponin adjuvants from the soapbark tree.</title>
        <authorList>
            <person name="Reed J."/>
            <person name="Orme A."/>
            <person name="El-Demerdash A."/>
            <person name="Owen C."/>
            <person name="Martin L.B.B."/>
            <person name="Misra R.C."/>
            <person name="Kikuchi S."/>
            <person name="Rejzek M."/>
            <person name="Martin A.C."/>
            <person name="Harkess A."/>
            <person name="Leebens-Mack J."/>
            <person name="Louveau T."/>
            <person name="Stephenson M.J."/>
            <person name="Osbourn A."/>
        </authorList>
    </citation>
    <scope>NUCLEOTIDE SEQUENCE [LARGE SCALE GENOMIC DNA]</scope>
    <source>
        <strain evidence="2">S10</strain>
    </source>
</reference>
<protein>
    <submittedName>
        <fullName evidence="2">Zinc transporter like</fullName>
    </submittedName>
</protein>
<dbReference type="AlphaFoldDB" id="A0AAD7QFN6"/>
<evidence type="ECO:0000313" key="3">
    <source>
        <dbReference type="Proteomes" id="UP001163823"/>
    </source>
</evidence>
<comment type="caution">
    <text evidence="2">The sequence shown here is derived from an EMBL/GenBank/DDBJ whole genome shotgun (WGS) entry which is preliminary data.</text>
</comment>
<dbReference type="PANTHER" id="PTHR37182:SF2">
    <property type="entry name" value="F24J8.11 PROTEIN"/>
    <property type="match status" value="1"/>
</dbReference>
<evidence type="ECO:0000256" key="1">
    <source>
        <dbReference type="SAM" id="MobiDB-lite"/>
    </source>
</evidence>
<name>A0AAD7QFN6_QUISA</name>
<accession>A0AAD7QFN6</accession>
<feature type="region of interest" description="Disordered" evidence="1">
    <location>
        <begin position="70"/>
        <end position="94"/>
    </location>
</feature>
<dbReference type="Proteomes" id="UP001163823">
    <property type="component" value="Chromosome 1"/>
</dbReference>
<dbReference type="EMBL" id="JARAOO010000001">
    <property type="protein sequence ID" value="KAJ7980629.1"/>
    <property type="molecule type" value="Genomic_DNA"/>
</dbReference>
<sequence length="129" mass="13831">MAQSPSPAAPTIATSPISPKFNKTIPSSLGFQRVLAFHQGSDQTPYVQPICRRTVTMGLTSAVLGLGFSQQSASAAARRPPPPPPVEKKDPNLSGIQVKVLASKKRKEAMKAEVAKLRERGKEIKEPSE</sequence>
<evidence type="ECO:0000313" key="2">
    <source>
        <dbReference type="EMBL" id="KAJ7980629.1"/>
    </source>
</evidence>
<proteinExistence type="predicted"/>